<gene>
    <name evidence="1" type="ORF">ACJ72_00785</name>
</gene>
<dbReference type="Proteomes" id="UP000091918">
    <property type="component" value="Unassembled WGS sequence"/>
</dbReference>
<name>A0A1B7P710_9EURO</name>
<dbReference type="EMBL" id="LGUA01000046">
    <property type="protein sequence ID" value="OAX84825.1"/>
    <property type="molecule type" value="Genomic_DNA"/>
</dbReference>
<comment type="caution">
    <text evidence="1">The sequence shown here is derived from an EMBL/GenBank/DDBJ whole genome shotgun (WGS) entry which is preliminary data.</text>
</comment>
<evidence type="ECO:0000313" key="1">
    <source>
        <dbReference type="EMBL" id="OAX84825.1"/>
    </source>
</evidence>
<accession>A0A1B7P710</accession>
<proteinExistence type="predicted"/>
<evidence type="ECO:0000313" key="2">
    <source>
        <dbReference type="Proteomes" id="UP000091918"/>
    </source>
</evidence>
<protein>
    <submittedName>
        <fullName evidence="1">Uncharacterized protein</fullName>
    </submittedName>
</protein>
<dbReference type="OrthoDB" id="5424209at2759"/>
<organism evidence="1 2">
    <name type="scientific">Emergomyces africanus</name>
    <dbReference type="NCBI Taxonomy" id="1955775"/>
    <lineage>
        <taxon>Eukaryota</taxon>
        <taxon>Fungi</taxon>
        <taxon>Dikarya</taxon>
        <taxon>Ascomycota</taxon>
        <taxon>Pezizomycotina</taxon>
        <taxon>Eurotiomycetes</taxon>
        <taxon>Eurotiomycetidae</taxon>
        <taxon>Onygenales</taxon>
        <taxon>Ajellomycetaceae</taxon>
        <taxon>Emergomyces</taxon>
    </lineage>
</organism>
<dbReference type="AlphaFoldDB" id="A0A1B7P710"/>
<keyword evidence="2" id="KW-1185">Reference proteome</keyword>
<reference evidence="1 2" key="1">
    <citation type="submission" date="2015-07" db="EMBL/GenBank/DDBJ databases">
        <title>Emmonsia species relationships and genome sequence.</title>
        <authorList>
            <person name="Cuomo C.A."/>
            <person name="Schwartz I.S."/>
            <person name="Kenyon C."/>
            <person name="de Hoog G.S."/>
            <person name="Govender N.P."/>
            <person name="Botha A."/>
            <person name="Moreno L."/>
            <person name="de Vries M."/>
            <person name="Munoz J.F."/>
            <person name="Stielow J.B."/>
        </authorList>
    </citation>
    <scope>NUCLEOTIDE SEQUENCE [LARGE SCALE GENOMIC DNA]</scope>
    <source>
        <strain evidence="1 2">CBS 136260</strain>
    </source>
</reference>
<sequence>MLLNQETSHPILNWKKNLKAAREQPLYEKVKKAKDDGDFIIPKEELKFENMEKAILDALSLKLRAERHFNTGSAILGRVYAASGYWLT</sequence>